<dbReference type="AlphaFoldDB" id="Q93MB4"/>
<evidence type="ECO:0000313" key="1">
    <source>
        <dbReference type="EMBL" id="BAB62471.1"/>
    </source>
</evidence>
<sequence length="80" mass="9430">MANAPLDVILEEVPRMTYKESIKYFLGVTNGDFYNSKADNIFELTYEEVIRLSKDNNFYEDTKNKLKRLIKGNIKYNEIV</sequence>
<gene>
    <name evidence="1" type="ordered locus">PCP33</name>
</gene>
<reference evidence="1 2" key="1">
    <citation type="journal article" date="2002" name="Proc. Natl. Acad. Sci. U.S.A.">
        <title>Complete genome sequence of Clostridium perfringens, an anaerobic flesh-eater.</title>
        <authorList>
            <person name="Shimizu T."/>
            <person name="Ohtani K."/>
            <person name="Hirakawa H."/>
            <person name="Ohshima K."/>
            <person name="Yamashita A."/>
            <person name="Shiba T."/>
            <person name="Ogasawara N."/>
            <person name="Hattori M."/>
            <person name="Kuhara S."/>
            <person name="Hayashi H."/>
        </authorList>
    </citation>
    <scope>NUCLEOTIDE SEQUENCE [LARGE SCALE GENOMIC DNA]</scope>
    <source>
        <strain evidence="2">13 / Type A</strain>
        <plasmid evidence="1 2">pCP13</plasmid>
    </source>
</reference>
<protein>
    <submittedName>
        <fullName evidence="1">Uncharacterized protein</fullName>
    </submittedName>
</protein>
<dbReference type="RefSeq" id="WP_010968263.1">
    <property type="nucleotide sequence ID" value="NC_003042.1"/>
</dbReference>
<dbReference type="EMBL" id="AP003515">
    <property type="protein sequence ID" value="BAB62471.1"/>
    <property type="molecule type" value="Genomic_DNA"/>
</dbReference>
<keyword evidence="1" id="KW-0614">Plasmid</keyword>
<dbReference type="Proteomes" id="UP000000818">
    <property type="component" value="Plasmid pCP13"/>
</dbReference>
<dbReference type="GeneID" id="93000424"/>
<evidence type="ECO:0000313" key="2">
    <source>
        <dbReference type="Proteomes" id="UP000000818"/>
    </source>
</evidence>
<name>Q93MB4_CLOPE</name>
<proteinExistence type="predicted"/>
<organism evidence="1 2">
    <name type="scientific">Clostridium perfringens (strain 13 / Type A)</name>
    <dbReference type="NCBI Taxonomy" id="195102"/>
    <lineage>
        <taxon>Bacteria</taxon>
        <taxon>Bacillati</taxon>
        <taxon>Bacillota</taxon>
        <taxon>Clostridia</taxon>
        <taxon>Eubacteriales</taxon>
        <taxon>Clostridiaceae</taxon>
        <taxon>Clostridium</taxon>
    </lineage>
</organism>
<geneLocation type="plasmid" evidence="1 2">
    <name>pCP13</name>
</geneLocation>
<dbReference type="KEGG" id="cpe:PCP33"/>
<accession>Q93MB4</accession>
<dbReference type="HOGENOM" id="CLU_2583554_0_0_9"/>